<comment type="caution">
    <text evidence="3">The sequence shown here is derived from an EMBL/GenBank/DDBJ whole genome shotgun (WGS) entry which is preliminary data.</text>
</comment>
<dbReference type="InterPro" id="IPR035940">
    <property type="entry name" value="CAP_sf"/>
</dbReference>
<evidence type="ECO:0000313" key="4">
    <source>
        <dbReference type="Proteomes" id="UP001443914"/>
    </source>
</evidence>
<proteinExistence type="predicted"/>
<evidence type="ECO:0000259" key="2">
    <source>
        <dbReference type="SMART" id="SM00198"/>
    </source>
</evidence>
<dbReference type="PANTHER" id="PTHR10334">
    <property type="entry name" value="CYSTEINE-RICH SECRETORY PROTEIN-RELATED"/>
    <property type="match status" value="1"/>
</dbReference>
<organism evidence="3 4">
    <name type="scientific">Saponaria officinalis</name>
    <name type="common">Common soapwort</name>
    <name type="synonym">Lychnis saponaria</name>
    <dbReference type="NCBI Taxonomy" id="3572"/>
    <lineage>
        <taxon>Eukaryota</taxon>
        <taxon>Viridiplantae</taxon>
        <taxon>Streptophyta</taxon>
        <taxon>Embryophyta</taxon>
        <taxon>Tracheophyta</taxon>
        <taxon>Spermatophyta</taxon>
        <taxon>Magnoliopsida</taxon>
        <taxon>eudicotyledons</taxon>
        <taxon>Gunneridae</taxon>
        <taxon>Pentapetalae</taxon>
        <taxon>Caryophyllales</taxon>
        <taxon>Caryophyllaceae</taxon>
        <taxon>Caryophylleae</taxon>
        <taxon>Saponaria</taxon>
    </lineage>
</organism>
<dbReference type="Gene3D" id="3.40.33.10">
    <property type="entry name" value="CAP"/>
    <property type="match status" value="1"/>
</dbReference>
<evidence type="ECO:0000256" key="1">
    <source>
        <dbReference type="SAM" id="SignalP"/>
    </source>
</evidence>
<name>A0AAW1ILK6_SAPOF</name>
<reference evidence="3" key="1">
    <citation type="submission" date="2024-03" db="EMBL/GenBank/DDBJ databases">
        <title>WGS assembly of Saponaria officinalis var. Norfolk2.</title>
        <authorList>
            <person name="Jenkins J."/>
            <person name="Shu S."/>
            <person name="Grimwood J."/>
            <person name="Barry K."/>
            <person name="Goodstein D."/>
            <person name="Schmutz J."/>
            <person name="Leebens-Mack J."/>
            <person name="Osbourn A."/>
        </authorList>
    </citation>
    <scope>NUCLEOTIDE SEQUENCE [LARGE SCALE GENOMIC DNA]</scope>
    <source>
        <strain evidence="3">JIC</strain>
    </source>
</reference>
<dbReference type="PROSITE" id="PS01010">
    <property type="entry name" value="CRISP_2"/>
    <property type="match status" value="1"/>
</dbReference>
<dbReference type="GO" id="GO:0005576">
    <property type="term" value="C:extracellular region"/>
    <property type="evidence" value="ECO:0007669"/>
    <property type="project" value="InterPro"/>
</dbReference>
<evidence type="ECO:0000313" key="3">
    <source>
        <dbReference type="EMBL" id="KAK9690539.1"/>
    </source>
</evidence>
<dbReference type="AlphaFoldDB" id="A0AAW1ILK6"/>
<sequence length="130" mass="14238">MMKFSLTLILLSIIFVNSVAQNNPIDYVAAHKSARTAVGVATLVWNTTLADYAKANGFTGVDAVNLWIAEKSNYDYASNSCKNGECGHYTQVVWRDSVRLGCARVTCQNGGVFVTCNYDPPGNYIGERPY</sequence>
<dbReference type="Pfam" id="PF00188">
    <property type="entry name" value="CAP"/>
    <property type="match status" value="1"/>
</dbReference>
<dbReference type="InterPro" id="IPR001283">
    <property type="entry name" value="CRISP-related"/>
</dbReference>
<feature type="signal peptide" evidence="1">
    <location>
        <begin position="1"/>
        <end position="20"/>
    </location>
</feature>
<keyword evidence="1" id="KW-0732">Signal</keyword>
<dbReference type="InterPro" id="IPR018244">
    <property type="entry name" value="Allrgn_V5/Tpx1_CS"/>
</dbReference>
<feature type="domain" description="SCP" evidence="2">
    <location>
        <begin position="22"/>
        <end position="126"/>
    </location>
</feature>
<gene>
    <name evidence="3" type="ORF">RND81_09G135900</name>
</gene>
<feature type="chain" id="PRO_5043385202" description="SCP domain-containing protein" evidence="1">
    <location>
        <begin position="21"/>
        <end position="130"/>
    </location>
</feature>
<keyword evidence="4" id="KW-1185">Reference proteome</keyword>
<accession>A0AAW1ILK6</accession>
<dbReference type="SMART" id="SM00198">
    <property type="entry name" value="SCP"/>
    <property type="match status" value="1"/>
</dbReference>
<protein>
    <recommendedName>
        <fullName evidence="2">SCP domain-containing protein</fullName>
    </recommendedName>
</protein>
<dbReference type="InterPro" id="IPR014044">
    <property type="entry name" value="CAP_dom"/>
</dbReference>
<dbReference type="Proteomes" id="UP001443914">
    <property type="component" value="Unassembled WGS sequence"/>
</dbReference>
<dbReference type="SUPFAM" id="SSF55797">
    <property type="entry name" value="PR-1-like"/>
    <property type="match status" value="1"/>
</dbReference>
<dbReference type="PROSITE" id="PS01009">
    <property type="entry name" value="CRISP_1"/>
    <property type="match status" value="1"/>
</dbReference>
<dbReference type="EMBL" id="JBDFQZ010000009">
    <property type="protein sequence ID" value="KAK9690539.1"/>
    <property type="molecule type" value="Genomic_DNA"/>
</dbReference>